<feature type="compositionally biased region" description="Polar residues" evidence="1">
    <location>
        <begin position="208"/>
        <end position="236"/>
    </location>
</feature>
<keyword evidence="3" id="KW-1185">Reference proteome</keyword>
<dbReference type="OMA" id="WIRWCCK"/>
<feature type="region of interest" description="Disordered" evidence="1">
    <location>
        <begin position="207"/>
        <end position="266"/>
    </location>
</feature>
<dbReference type="GeneID" id="110981769"/>
<protein>
    <submittedName>
        <fullName evidence="4">Uncharacterized protein LOC110981769</fullName>
    </submittedName>
</protein>
<reference evidence="4" key="1">
    <citation type="submission" date="2025-08" db="UniProtKB">
        <authorList>
            <consortium name="RefSeq"/>
        </authorList>
    </citation>
    <scope>IDENTIFICATION</scope>
</reference>
<evidence type="ECO:0000313" key="4">
    <source>
        <dbReference type="RefSeq" id="XP_022095338.1"/>
    </source>
</evidence>
<dbReference type="KEGG" id="aplc:110981769"/>
<dbReference type="RefSeq" id="XP_022095338.1">
    <property type="nucleotide sequence ID" value="XM_022239646.1"/>
</dbReference>
<evidence type="ECO:0000313" key="3">
    <source>
        <dbReference type="Proteomes" id="UP000694845"/>
    </source>
</evidence>
<proteinExistence type="predicted"/>
<evidence type="ECO:0000256" key="1">
    <source>
        <dbReference type="SAM" id="MobiDB-lite"/>
    </source>
</evidence>
<accession>A0A8B7YPY5</accession>
<feature type="compositionally biased region" description="Low complexity" evidence="1">
    <location>
        <begin position="237"/>
        <end position="251"/>
    </location>
</feature>
<dbReference type="OrthoDB" id="10592220at2759"/>
<name>A0A8B7YPY5_ACAPL</name>
<feature type="chain" id="PRO_5034026290" evidence="2">
    <location>
        <begin position="22"/>
        <end position="266"/>
    </location>
</feature>
<gene>
    <name evidence="4" type="primary">LOC110981769</name>
</gene>
<evidence type="ECO:0000256" key="2">
    <source>
        <dbReference type="SAM" id="SignalP"/>
    </source>
</evidence>
<feature type="signal peptide" evidence="2">
    <location>
        <begin position="1"/>
        <end position="21"/>
    </location>
</feature>
<dbReference type="Proteomes" id="UP000694845">
    <property type="component" value="Unplaced"/>
</dbReference>
<dbReference type="AlphaFoldDB" id="A0A8B7YPY5"/>
<keyword evidence="2" id="KW-0732">Signal</keyword>
<sequence length="266" mass="29827">MVVLIRISFLALLTSVAVVLPEGRYDVVLQGSDPTITQVKRSLDSHHNYRVERHVSPGNEPKHTLDETRSILTSVVTNLRKTRLNQHSQKSREGSLWQKDLYRHSQRQNGHRNSWWIRWCCKIFWSKKYCGEEEPNMTTEMVTPVETTAIPETVSIMSTTAAEPTEEPTTLGESPPPSTTRVAMATESITTLAMTTENRITEAEFTEKVTSVSQRQTNTLGTPHITTTEESNTVPNSETTVTSTMTSESSTQKVTVRPTIGDPIIN</sequence>
<organism evidence="3 4">
    <name type="scientific">Acanthaster planci</name>
    <name type="common">Crown-of-thorns starfish</name>
    <dbReference type="NCBI Taxonomy" id="133434"/>
    <lineage>
        <taxon>Eukaryota</taxon>
        <taxon>Metazoa</taxon>
        <taxon>Echinodermata</taxon>
        <taxon>Eleutherozoa</taxon>
        <taxon>Asterozoa</taxon>
        <taxon>Asteroidea</taxon>
        <taxon>Valvatacea</taxon>
        <taxon>Valvatida</taxon>
        <taxon>Acanthasteridae</taxon>
        <taxon>Acanthaster</taxon>
    </lineage>
</organism>